<protein>
    <submittedName>
        <fullName evidence="2">Uncharacterized protein</fullName>
    </submittedName>
</protein>
<gene>
    <name evidence="2" type="ORF">CXB51_027384</name>
</gene>
<evidence type="ECO:0000313" key="3">
    <source>
        <dbReference type="Proteomes" id="UP000701853"/>
    </source>
</evidence>
<dbReference type="AlphaFoldDB" id="A0A8J6CK81"/>
<comment type="caution">
    <text evidence="2">The sequence shown here is derived from an EMBL/GenBank/DDBJ whole genome shotgun (WGS) entry which is preliminary data.</text>
</comment>
<evidence type="ECO:0000256" key="1">
    <source>
        <dbReference type="SAM" id="Phobius"/>
    </source>
</evidence>
<dbReference type="EMBL" id="JAHUZN010000011">
    <property type="protein sequence ID" value="KAG8478072.1"/>
    <property type="molecule type" value="Genomic_DNA"/>
</dbReference>
<keyword evidence="1" id="KW-1133">Transmembrane helix</keyword>
<keyword evidence="1" id="KW-0812">Transmembrane</keyword>
<evidence type="ECO:0000313" key="2">
    <source>
        <dbReference type="EMBL" id="KAG8478072.1"/>
    </source>
</evidence>
<reference evidence="2 3" key="1">
    <citation type="journal article" date="2021" name="bioRxiv">
        <title>The Gossypium anomalum genome as a resource for cotton improvement and evolutionary analysis of hybrid incompatibility.</title>
        <authorList>
            <person name="Grover C.E."/>
            <person name="Yuan D."/>
            <person name="Arick M.A."/>
            <person name="Miller E.R."/>
            <person name="Hu G."/>
            <person name="Peterson D.G."/>
            <person name="Wendel J.F."/>
            <person name="Udall J.A."/>
        </authorList>
    </citation>
    <scope>NUCLEOTIDE SEQUENCE [LARGE SCALE GENOMIC DNA]</scope>
    <source>
        <strain evidence="2">JFW-Udall</strain>
        <tissue evidence="2">Leaf</tissue>
    </source>
</reference>
<accession>A0A8J6CK81</accession>
<sequence>MFWNYQECGHPRFHSFLKEYRREPCSDFVDLFETRISEGKADLAISKPVRNKKGVLNSKRMVVINFVYSFLSMGCIIWVSKVQALLGTRGLFIRDLIKDFVMIFEFKDVVKELWQMSDEVVGNLESFTQSKTQCTLERKSTRRLREHEATICLEIENILNQKEILTLKQRNQNRIDALNIDDIRWCYDNETLKIIHLYSVKKYAIGNSLLGHDFQKLHIRLYKFLSSKFQ</sequence>
<proteinExistence type="predicted"/>
<name>A0A8J6CK81_9ROSI</name>
<organism evidence="2 3">
    <name type="scientific">Gossypium anomalum</name>
    <dbReference type="NCBI Taxonomy" id="47600"/>
    <lineage>
        <taxon>Eukaryota</taxon>
        <taxon>Viridiplantae</taxon>
        <taxon>Streptophyta</taxon>
        <taxon>Embryophyta</taxon>
        <taxon>Tracheophyta</taxon>
        <taxon>Spermatophyta</taxon>
        <taxon>Magnoliopsida</taxon>
        <taxon>eudicotyledons</taxon>
        <taxon>Gunneridae</taxon>
        <taxon>Pentapetalae</taxon>
        <taxon>rosids</taxon>
        <taxon>malvids</taxon>
        <taxon>Malvales</taxon>
        <taxon>Malvaceae</taxon>
        <taxon>Malvoideae</taxon>
        <taxon>Gossypium</taxon>
    </lineage>
</organism>
<keyword evidence="1" id="KW-0472">Membrane</keyword>
<feature type="transmembrane region" description="Helical" evidence="1">
    <location>
        <begin position="62"/>
        <end position="79"/>
    </location>
</feature>
<dbReference type="Proteomes" id="UP000701853">
    <property type="component" value="Chromosome 11"/>
</dbReference>
<keyword evidence="3" id="KW-1185">Reference proteome</keyword>